<dbReference type="InterPro" id="IPR016709">
    <property type="entry name" value="HadA-like"/>
</dbReference>
<sequence length="153" mass="16630">MTVPAELIGRQLPVIETTVSAERLRFFAEAIAERDPIYLHAEAAAEAGHSGLPLPPTILFGLEFEGPAGFDWLTEMGVDVRRVLHGEQEFHYHAMAYAGEALRLVPTIVDVYSKKGGALDFLVKETKITRISDGSAVATAKSVIVVNNQEAVK</sequence>
<evidence type="ECO:0000259" key="1">
    <source>
        <dbReference type="Pfam" id="PF13452"/>
    </source>
</evidence>
<dbReference type="RefSeq" id="WP_045075225.1">
    <property type="nucleotide sequence ID" value="NZ_CP011005.1"/>
</dbReference>
<name>A0A0D4BZF5_9MICC</name>
<dbReference type="OrthoDB" id="5415111at2"/>
<gene>
    <name evidence="2" type="ORF">UM93_09540</name>
</gene>
<dbReference type="STRING" id="1618207.UM93_09540"/>
<evidence type="ECO:0000313" key="3">
    <source>
        <dbReference type="Proteomes" id="UP000061839"/>
    </source>
</evidence>
<accession>A0A0D4BZF5</accession>
<dbReference type="Gene3D" id="3.10.129.10">
    <property type="entry name" value="Hotdog Thioesterase"/>
    <property type="match status" value="1"/>
</dbReference>
<dbReference type="PIRSF" id="PIRSF018072">
    <property type="entry name" value="UCP018072"/>
    <property type="match status" value="1"/>
</dbReference>
<evidence type="ECO:0000313" key="2">
    <source>
        <dbReference type="EMBL" id="AJT41694.1"/>
    </source>
</evidence>
<dbReference type="HOGENOM" id="CLU_116276_1_1_11"/>
<dbReference type="InterPro" id="IPR029069">
    <property type="entry name" value="HotDog_dom_sf"/>
</dbReference>
<proteinExistence type="predicted"/>
<dbReference type="AlphaFoldDB" id="A0A0D4BZF5"/>
<feature type="domain" description="FAS1-like dehydratase" evidence="1">
    <location>
        <begin position="7"/>
        <end position="139"/>
    </location>
</feature>
<dbReference type="InterPro" id="IPR039569">
    <property type="entry name" value="FAS1-like_DH_region"/>
</dbReference>
<dbReference type="Pfam" id="PF13452">
    <property type="entry name" value="FAS1_DH_region"/>
    <property type="match status" value="1"/>
</dbReference>
<reference evidence="2 3" key="1">
    <citation type="journal article" date="2015" name="Genome Announc.">
        <title>Complete Genome Sequencing of Protease-Producing Novel Arthrobacter sp. Strain IHBB 11108 Using PacBio Single-Molecule Real-Time Sequencing Technology.</title>
        <authorList>
            <person name="Kiran S."/>
            <person name="Swarnkar M.K."/>
            <person name="Pal M."/>
            <person name="Thakur R."/>
            <person name="Tewari R."/>
            <person name="Singh A.K."/>
            <person name="Gulati A."/>
        </authorList>
    </citation>
    <scope>NUCLEOTIDE SEQUENCE [LARGE SCALE GENOMIC DNA]</scope>
    <source>
        <strain evidence="2 3">IHBB 11108</strain>
    </source>
</reference>
<dbReference type="KEGG" id="ari:UM93_09540"/>
<dbReference type="SUPFAM" id="SSF54637">
    <property type="entry name" value="Thioesterase/thiol ester dehydrase-isomerase"/>
    <property type="match status" value="1"/>
</dbReference>
<dbReference type="Proteomes" id="UP000061839">
    <property type="component" value="Chromosome"/>
</dbReference>
<organism evidence="2 3">
    <name type="scientific">Psychromicrobium lacuslunae</name>
    <dbReference type="NCBI Taxonomy" id="1618207"/>
    <lineage>
        <taxon>Bacteria</taxon>
        <taxon>Bacillati</taxon>
        <taxon>Actinomycetota</taxon>
        <taxon>Actinomycetes</taxon>
        <taxon>Micrococcales</taxon>
        <taxon>Micrococcaceae</taxon>
        <taxon>Psychromicrobium</taxon>
    </lineage>
</organism>
<dbReference type="EMBL" id="CP011005">
    <property type="protein sequence ID" value="AJT41694.1"/>
    <property type="molecule type" value="Genomic_DNA"/>
</dbReference>
<keyword evidence="3" id="KW-1185">Reference proteome</keyword>
<protein>
    <submittedName>
        <fullName evidence="2">Acyl dehydratase</fullName>
    </submittedName>
</protein>
<dbReference type="PATRIC" id="fig|1618207.4.peg.1932"/>